<keyword evidence="5 8" id="KW-0812">Transmembrane</keyword>
<gene>
    <name evidence="9" type="ORF">L2716_06955</name>
</gene>
<comment type="subcellular location">
    <subcellularLocation>
        <location evidence="1">Membrane</location>
        <topology evidence="1">Multi-pass membrane protein</topology>
    </subcellularLocation>
</comment>
<feature type="transmembrane region" description="Helical" evidence="8">
    <location>
        <begin position="337"/>
        <end position="358"/>
    </location>
</feature>
<accession>A0ABS9GXG0</accession>
<feature type="transmembrane region" description="Helical" evidence="8">
    <location>
        <begin position="185"/>
        <end position="206"/>
    </location>
</feature>
<evidence type="ECO:0000256" key="7">
    <source>
        <dbReference type="ARBA" id="ARBA00023136"/>
    </source>
</evidence>
<dbReference type="PANTHER" id="PTHR34975">
    <property type="entry name" value="SPORE GERMINATION PROTEIN A2"/>
    <property type="match status" value="1"/>
</dbReference>
<dbReference type="PANTHER" id="PTHR34975:SF2">
    <property type="entry name" value="SPORE GERMINATION PROTEIN A2"/>
    <property type="match status" value="1"/>
</dbReference>
<evidence type="ECO:0000256" key="4">
    <source>
        <dbReference type="ARBA" id="ARBA00022544"/>
    </source>
</evidence>
<feature type="transmembrane region" description="Helical" evidence="8">
    <location>
        <begin position="109"/>
        <end position="133"/>
    </location>
</feature>
<evidence type="ECO:0000256" key="2">
    <source>
        <dbReference type="ARBA" id="ARBA00007998"/>
    </source>
</evidence>
<dbReference type="EMBL" id="JAKIJS010000001">
    <property type="protein sequence ID" value="MCF6137464.1"/>
    <property type="molecule type" value="Genomic_DNA"/>
</dbReference>
<proteinExistence type="inferred from homology"/>
<evidence type="ECO:0000313" key="10">
    <source>
        <dbReference type="Proteomes" id="UP001649381"/>
    </source>
</evidence>
<protein>
    <submittedName>
        <fullName evidence="9">Endospore germination permease</fullName>
    </submittedName>
</protein>
<keyword evidence="4" id="KW-0309">Germination</keyword>
<feature type="transmembrane region" description="Helical" evidence="8">
    <location>
        <begin position="308"/>
        <end position="331"/>
    </location>
</feature>
<dbReference type="Proteomes" id="UP001649381">
    <property type="component" value="Unassembled WGS sequence"/>
</dbReference>
<dbReference type="RefSeq" id="WP_236333082.1">
    <property type="nucleotide sequence ID" value="NZ_JAKIJS010000001.1"/>
</dbReference>
<evidence type="ECO:0000313" key="9">
    <source>
        <dbReference type="EMBL" id="MCF6137464.1"/>
    </source>
</evidence>
<name>A0ABS9GXG0_9BACL</name>
<evidence type="ECO:0000256" key="6">
    <source>
        <dbReference type="ARBA" id="ARBA00022989"/>
    </source>
</evidence>
<comment type="similarity">
    <text evidence="2">Belongs to the amino acid-polyamine-organocation (APC) superfamily. Spore germination protein (SGP) (TC 2.A.3.9) family.</text>
</comment>
<dbReference type="NCBIfam" id="TIGR00912">
    <property type="entry name" value="2A0309"/>
    <property type="match status" value="1"/>
</dbReference>
<evidence type="ECO:0000256" key="8">
    <source>
        <dbReference type="SAM" id="Phobius"/>
    </source>
</evidence>
<keyword evidence="3" id="KW-0813">Transport</keyword>
<keyword evidence="6 8" id="KW-1133">Transmembrane helix</keyword>
<feature type="transmembrane region" description="Helical" evidence="8">
    <location>
        <begin position="12"/>
        <end position="34"/>
    </location>
</feature>
<feature type="transmembrane region" description="Helical" evidence="8">
    <location>
        <begin position="40"/>
        <end position="61"/>
    </location>
</feature>
<feature type="transmembrane region" description="Helical" evidence="8">
    <location>
        <begin position="145"/>
        <end position="165"/>
    </location>
</feature>
<reference evidence="9 10" key="1">
    <citation type="submission" date="2022-01" db="EMBL/GenBank/DDBJ databases">
        <title>Alkalihalobacillus sp. EGI L200015, a novel bacterium isolated from a salt lake sediment.</title>
        <authorList>
            <person name="Gao L."/>
            <person name="Fang B.-Z."/>
            <person name="Li W.-J."/>
        </authorList>
    </citation>
    <scope>NUCLEOTIDE SEQUENCE [LARGE SCALE GENOMIC DNA]</scope>
    <source>
        <strain evidence="9 10">KCTC 12718</strain>
    </source>
</reference>
<evidence type="ECO:0000256" key="1">
    <source>
        <dbReference type="ARBA" id="ARBA00004141"/>
    </source>
</evidence>
<organism evidence="9 10">
    <name type="scientific">Pseudalkalibacillus berkeleyi</name>
    <dbReference type="NCBI Taxonomy" id="1069813"/>
    <lineage>
        <taxon>Bacteria</taxon>
        <taxon>Bacillati</taxon>
        <taxon>Bacillota</taxon>
        <taxon>Bacilli</taxon>
        <taxon>Bacillales</taxon>
        <taxon>Fictibacillaceae</taxon>
        <taxon>Pseudalkalibacillus</taxon>
    </lineage>
</organism>
<evidence type="ECO:0000256" key="3">
    <source>
        <dbReference type="ARBA" id="ARBA00022448"/>
    </source>
</evidence>
<feature type="transmembrane region" description="Helical" evidence="8">
    <location>
        <begin position="218"/>
        <end position="243"/>
    </location>
</feature>
<feature type="transmembrane region" description="Helical" evidence="8">
    <location>
        <begin position="274"/>
        <end position="296"/>
    </location>
</feature>
<feature type="transmembrane region" description="Helical" evidence="8">
    <location>
        <begin position="81"/>
        <end position="103"/>
    </location>
</feature>
<keyword evidence="10" id="KW-1185">Reference proteome</keyword>
<dbReference type="InterPro" id="IPR004761">
    <property type="entry name" value="Spore_GerAB"/>
</dbReference>
<dbReference type="Pfam" id="PF03845">
    <property type="entry name" value="Spore_permease"/>
    <property type="match status" value="1"/>
</dbReference>
<dbReference type="Gene3D" id="1.20.1740.10">
    <property type="entry name" value="Amino acid/polyamine transporter I"/>
    <property type="match status" value="1"/>
</dbReference>
<evidence type="ECO:0000256" key="5">
    <source>
        <dbReference type="ARBA" id="ARBA00022692"/>
    </source>
</evidence>
<comment type="caution">
    <text evidence="9">The sequence shown here is derived from an EMBL/GenBank/DDBJ whole genome shotgun (WGS) entry which is preliminary data.</text>
</comment>
<sequence>MIEKGKISVRQFTILVLFYTIGTTILVIPSILTSNAKQDVWIGGLVGLCFGALVIPLYFGLAKKYPSKNFAQILEITLGKWVGKSCSILYFFTFVLLLCVFVLRDIGDFMVTVMMVETPIQAIHISFLIVVIFSVRLGLEAFARAAELFLPWVILLYIVLVFTIAPQIDLRFAQPVLEQGVKPVLLAGFSFLTFPFLELVIFLMIIPYVNIPNKTGRGLFIGITFGGVSLIIISMLSILVVGVEETSESIYSSYDLAKQINIGGIFQRVEAMMAFIWFTTVFMKLTILTYVASLGLAQTFGIDDYKILTLPLGLLMYVLSINIFPNVAFLIEFTETMQIYVLLYGFVLPLFLWFISLIRKDTSAL</sequence>
<keyword evidence="7 8" id="KW-0472">Membrane</keyword>